<evidence type="ECO:0008006" key="5">
    <source>
        <dbReference type="Google" id="ProtNLM"/>
    </source>
</evidence>
<dbReference type="Proteomes" id="UP000004848">
    <property type="component" value="Unassembled WGS sequence"/>
</dbReference>
<protein>
    <recommendedName>
        <fullName evidence="5">SPOR domain-containing protein</fullName>
    </recommendedName>
</protein>
<evidence type="ECO:0000313" key="4">
    <source>
        <dbReference type="Proteomes" id="UP000004848"/>
    </source>
</evidence>
<dbReference type="AlphaFoldDB" id="A0NSX0"/>
<name>A0NSX0_ROSAI</name>
<dbReference type="EMBL" id="AAUW01000007">
    <property type="protein sequence ID" value="EAV44052.1"/>
    <property type="molecule type" value="Genomic_DNA"/>
</dbReference>
<keyword evidence="1" id="KW-0175">Coiled coil</keyword>
<reference evidence="3 4" key="1">
    <citation type="submission" date="2006-05" db="EMBL/GenBank/DDBJ databases">
        <authorList>
            <person name="King G."/>
            <person name="Ferriera S."/>
            <person name="Johnson J."/>
            <person name="Kravitz S."/>
            <person name="Beeson K."/>
            <person name="Sutton G."/>
            <person name="Rogers Y.-H."/>
            <person name="Friedman R."/>
            <person name="Frazier M."/>
            <person name="Venter J.C."/>
        </authorList>
    </citation>
    <scope>NUCLEOTIDE SEQUENCE [LARGE SCALE GENOMIC DNA]</scope>
    <source>
        <strain evidence="4">ATCC 25650 / DSM 13394 / JCM 20685 / NBRC 16684 / NCIMB 2208 / IAM 12614 / B1</strain>
    </source>
</reference>
<gene>
    <name evidence="3" type="ORF">SIAM614_14675</name>
</gene>
<evidence type="ECO:0000256" key="1">
    <source>
        <dbReference type="SAM" id="Coils"/>
    </source>
</evidence>
<evidence type="ECO:0000256" key="2">
    <source>
        <dbReference type="SAM" id="MobiDB-lite"/>
    </source>
</evidence>
<sequence>MAKRKAQKSVRDIVRDTFTPSRVGLLSWAFAAVSMGTVGLASYQFSNAPEQFTPKFDFPTGLPLPPMGGVGTTASISTSSGRELPIEVMQLPDGGKDAPLPDLSQSQIEVLQKEIVGLRRRLSALAEQNVAYSRRIAALEKEAAVSNSFGSGTTVMNSGEPPEPGPGIVRTESATANPKASIPVPPASPKMKVEVIKPVPAAPAAQDQASRKDPSPEREPEASRVPPRMISIVTGTDPSIAPSEDFNPAEPVRIVELPRVNLPAPGEAPEATGSIPLTAEENTPSPLPTPDAFDATPTQTTSRPTVVIPSRPAGRLSGGGDSKLKRSDFGAIIGHYSSTAAAAKAWADFKNQNAERMRDLRPLLMERTTPKGGIALMVGPFANAADAAVACLQLLDVTELCHPALFAGDPLVTAAEFRDTAF</sequence>
<evidence type="ECO:0000313" key="3">
    <source>
        <dbReference type="EMBL" id="EAV44052.1"/>
    </source>
</evidence>
<feature type="compositionally biased region" description="Basic and acidic residues" evidence="2">
    <location>
        <begin position="209"/>
        <end position="222"/>
    </location>
</feature>
<feature type="region of interest" description="Disordered" evidence="2">
    <location>
        <begin position="263"/>
        <end position="321"/>
    </location>
</feature>
<accession>A0NSX0</accession>
<dbReference type="eggNOG" id="ENOG5032R1M">
    <property type="taxonomic scope" value="Bacteria"/>
</dbReference>
<proteinExistence type="predicted"/>
<organism evidence="3 4">
    <name type="scientific">Roseibium aggregatum (strain ATCC 25650 / DSM 13394 / JCM 20685 / NBRC 16684 / NCIMB 2208 / IAM 12614 / B1)</name>
    <name type="common">Stappia aggregata</name>
    <dbReference type="NCBI Taxonomy" id="384765"/>
    <lineage>
        <taxon>Bacteria</taxon>
        <taxon>Pseudomonadati</taxon>
        <taxon>Pseudomonadota</taxon>
        <taxon>Alphaproteobacteria</taxon>
        <taxon>Hyphomicrobiales</taxon>
        <taxon>Stappiaceae</taxon>
        <taxon>Roseibium</taxon>
    </lineage>
</organism>
<feature type="coiled-coil region" evidence="1">
    <location>
        <begin position="108"/>
        <end position="142"/>
    </location>
</feature>
<comment type="caution">
    <text evidence="3">The sequence shown here is derived from an EMBL/GenBank/DDBJ whole genome shotgun (WGS) entry which is preliminary data.</text>
</comment>
<feature type="region of interest" description="Disordered" evidence="2">
    <location>
        <begin position="149"/>
        <end position="246"/>
    </location>
</feature>